<protein>
    <submittedName>
        <fullName evidence="1">Uncharacterized protein</fullName>
    </submittedName>
</protein>
<dbReference type="Proteomes" id="UP001391051">
    <property type="component" value="Unassembled WGS sequence"/>
</dbReference>
<proteinExistence type="predicted"/>
<name>A0ABR1QIE9_9PEZI</name>
<evidence type="ECO:0000313" key="1">
    <source>
        <dbReference type="EMBL" id="KAK7956513.1"/>
    </source>
</evidence>
<dbReference type="EMBL" id="JAQQWE010000004">
    <property type="protein sequence ID" value="KAK7956513.1"/>
    <property type="molecule type" value="Genomic_DNA"/>
</dbReference>
<sequence>MSASKGRGDSGFTMRDFPQHSYGLVDAGVIEHGAPTVDIPLSQAYGSLRSRGWNRLHRNCHRVWLLERQGRDGTVGVVGPQVRAIGEVLSIDKAAGKA</sequence>
<reference evidence="1 2" key="1">
    <citation type="submission" date="2023-01" db="EMBL/GenBank/DDBJ databases">
        <title>Analysis of 21 Apiospora genomes using comparative genomics revels a genus with tremendous synthesis potential of carbohydrate active enzymes and secondary metabolites.</title>
        <authorList>
            <person name="Sorensen T."/>
        </authorList>
    </citation>
    <scope>NUCLEOTIDE SEQUENCE [LARGE SCALE GENOMIC DNA]</scope>
    <source>
        <strain evidence="1 2">CBS 24483</strain>
    </source>
</reference>
<keyword evidence="2" id="KW-1185">Reference proteome</keyword>
<dbReference type="GeneID" id="92075019"/>
<evidence type="ECO:0000313" key="2">
    <source>
        <dbReference type="Proteomes" id="UP001391051"/>
    </source>
</evidence>
<dbReference type="RefSeq" id="XP_066701819.1">
    <property type="nucleotide sequence ID" value="XM_066841957.1"/>
</dbReference>
<accession>A0ABR1QIE9</accession>
<gene>
    <name evidence="1" type="ORF">PG986_005735</name>
</gene>
<comment type="caution">
    <text evidence="1">The sequence shown here is derived from an EMBL/GenBank/DDBJ whole genome shotgun (WGS) entry which is preliminary data.</text>
</comment>
<organism evidence="1 2">
    <name type="scientific">Apiospora aurea</name>
    <dbReference type="NCBI Taxonomy" id="335848"/>
    <lineage>
        <taxon>Eukaryota</taxon>
        <taxon>Fungi</taxon>
        <taxon>Dikarya</taxon>
        <taxon>Ascomycota</taxon>
        <taxon>Pezizomycotina</taxon>
        <taxon>Sordariomycetes</taxon>
        <taxon>Xylariomycetidae</taxon>
        <taxon>Amphisphaeriales</taxon>
        <taxon>Apiosporaceae</taxon>
        <taxon>Apiospora</taxon>
    </lineage>
</organism>